<dbReference type="Proteomes" id="UP001595645">
    <property type="component" value="Unassembled WGS sequence"/>
</dbReference>
<dbReference type="Gene3D" id="3.60.120.10">
    <property type="entry name" value="Anthranilate synthase"/>
    <property type="match status" value="1"/>
</dbReference>
<organism evidence="1 2">
    <name type="scientific">Amycolatopsis speibonae</name>
    <dbReference type="NCBI Taxonomy" id="1450224"/>
    <lineage>
        <taxon>Bacteria</taxon>
        <taxon>Bacillati</taxon>
        <taxon>Actinomycetota</taxon>
        <taxon>Actinomycetes</taxon>
        <taxon>Pseudonocardiales</taxon>
        <taxon>Pseudonocardiaceae</taxon>
        <taxon>Amycolatopsis</taxon>
    </lineage>
</organism>
<dbReference type="InterPro" id="IPR005801">
    <property type="entry name" value="ADC_synthase"/>
</dbReference>
<comment type="caution">
    <text evidence="1">The sequence shown here is derived from an EMBL/GenBank/DDBJ whole genome shotgun (WGS) entry which is preliminary data.</text>
</comment>
<evidence type="ECO:0000313" key="1">
    <source>
        <dbReference type="EMBL" id="MFC3456052.1"/>
    </source>
</evidence>
<protein>
    <submittedName>
        <fullName evidence="1">Uncharacterized protein</fullName>
    </submittedName>
</protein>
<dbReference type="RefSeq" id="WP_378247058.1">
    <property type="nucleotide sequence ID" value="NZ_JBHRWK010000111.1"/>
</dbReference>
<dbReference type="SUPFAM" id="SSF56322">
    <property type="entry name" value="ADC synthase"/>
    <property type="match status" value="1"/>
</dbReference>
<gene>
    <name evidence="1" type="ORF">ACFOSH_42040</name>
</gene>
<proteinExistence type="predicted"/>
<reference evidence="2" key="1">
    <citation type="journal article" date="2019" name="Int. J. Syst. Evol. Microbiol.">
        <title>The Global Catalogue of Microorganisms (GCM) 10K type strain sequencing project: providing services to taxonomists for standard genome sequencing and annotation.</title>
        <authorList>
            <consortium name="The Broad Institute Genomics Platform"/>
            <consortium name="The Broad Institute Genome Sequencing Center for Infectious Disease"/>
            <person name="Wu L."/>
            <person name="Ma J."/>
        </authorList>
    </citation>
    <scope>NUCLEOTIDE SEQUENCE [LARGE SCALE GENOMIC DNA]</scope>
    <source>
        <strain evidence="2">CGMCC 4.7676</strain>
    </source>
</reference>
<name>A0ABV7PE60_9PSEU</name>
<keyword evidence="2" id="KW-1185">Reference proteome</keyword>
<dbReference type="EMBL" id="JBHRWK010000111">
    <property type="protein sequence ID" value="MFC3456052.1"/>
    <property type="molecule type" value="Genomic_DNA"/>
</dbReference>
<accession>A0ABV7PE60</accession>
<evidence type="ECO:0000313" key="2">
    <source>
        <dbReference type="Proteomes" id="UP001595645"/>
    </source>
</evidence>
<sequence>MSSQYRYVERRIPLAVDVVATVAALARDWSGSQVVYESNEKASWAAGELASVEIRATGATLIRSGQRQEFTGPPLAMVTEALAAAGVEEWRAYGWAAFELSHVLHNTGTPDGVLGHLMIPCAEIRLDGTSALLRAGSASEVDELMRRLSEAVFDEPPNEQRITVDLDDGSAPYRAAVATAVERIRAGELEKVILSRVVPVDGELDLAGTYRTG</sequence>